<reference evidence="5" key="1">
    <citation type="submission" date="2020-12" db="EMBL/GenBank/DDBJ databases">
        <title>Bacterial taxonomy.</title>
        <authorList>
            <person name="Pan X."/>
        </authorList>
    </citation>
    <scope>NUCLEOTIDE SEQUENCE</scope>
    <source>
        <strain evidence="5">B2012</strain>
    </source>
</reference>
<evidence type="ECO:0000313" key="6">
    <source>
        <dbReference type="Proteomes" id="UP000609531"/>
    </source>
</evidence>
<evidence type="ECO:0000256" key="1">
    <source>
        <dbReference type="ARBA" id="ARBA00023015"/>
    </source>
</evidence>
<proteinExistence type="predicted"/>
<dbReference type="Pfam" id="PF07729">
    <property type="entry name" value="FCD"/>
    <property type="match status" value="1"/>
</dbReference>
<dbReference type="SUPFAM" id="SSF48008">
    <property type="entry name" value="GntR ligand-binding domain-like"/>
    <property type="match status" value="1"/>
</dbReference>
<accession>A0A934ITC7</accession>
<dbReference type="CDD" id="cd07377">
    <property type="entry name" value="WHTH_GntR"/>
    <property type="match status" value="1"/>
</dbReference>
<dbReference type="Proteomes" id="UP000609531">
    <property type="component" value="Unassembled WGS sequence"/>
</dbReference>
<keyword evidence="3" id="KW-0804">Transcription</keyword>
<protein>
    <submittedName>
        <fullName evidence="5">FadR family transcriptional regulator</fullName>
    </submittedName>
</protein>
<feature type="domain" description="HTH gntR-type" evidence="4">
    <location>
        <begin position="6"/>
        <end position="74"/>
    </location>
</feature>
<dbReference type="InterPro" id="IPR011711">
    <property type="entry name" value="GntR_C"/>
</dbReference>
<dbReference type="PANTHER" id="PTHR43537:SF5">
    <property type="entry name" value="UXU OPERON TRANSCRIPTIONAL REGULATOR"/>
    <property type="match status" value="1"/>
</dbReference>
<dbReference type="EMBL" id="JAEKJA010000024">
    <property type="protein sequence ID" value="MBJ3778253.1"/>
    <property type="molecule type" value="Genomic_DNA"/>
</dbReference>
<keyword evidence="1" id="KW-0805">Transcription regulation</keyword>
<evidence type="ECO:0000259" key="4">
    <source>
        <dbReference type="PROSITE" id="PS50949"/>
    </source>
</evidence>
<comment type="caution">
    <text evidence="5">The sequence shown here is derived from an EMBL/GenBank/DDBJ whole genome shotgun (WGS) entry which is preliminary data.</text>
</comment>
<dbReference type="InterPro" id="IPR008920">
    <property type="entry name" value="TF_FadR/GntR_C"/>
</dbReference>
<evidence type="ECO:0000256" key="2">
    <source>
        <dbReference type="ARBA" id="ARBA00023125"/>
    </source>
</evidence>
<sequence>MREKSASDGHTIYGEVRAAIENGAFPPGSRLPPERDIATRFQAARNTVRKTMKRLADEGLVVRHVGRGTFVAETVTAGPPGGEYTLGELLEARLLFEPNLPDLVVERADLHDLDDMVACLEAMREAGDWAAFKEAKYALHLAIARASHNRFIVTIFEQILASRRRAGWQRPGSHPTLLSRVREAAYRENLEIVEALRVKDAAAAREAISAYLVRTLAAASTG</sequence>
<dbReference type="InterPro" id="IPR000524">
    <property type="entry name" value="Tscrpt_reg_HTH_GntR"/>
</dbReference>
<dbReference type="GO" id="GO:0003700">
    <property type="term" value="F:DNA-binding transcription factor activity"/>
    <property type="evidence" value="ECO:0007669"/>
    <property type="project" value="InterPro"/>
</dbReference>
<dbReference type="Pfam" id="PF00392">
    <property type="entry name" value="GntR"/>
    <property type="match status" value="1"/>
</dbReference>
<name>A0A934ITC7_9HYPH</name>
<dbReference type="GO" id="GO:0003677">
    <property type="term" value="F:DNA binding"/>
    <property type="evidence" value="ECO:0007669"/>
    <property type="project" value="UniProtKB-KW"/>
</dbReference>
<dbReference type="SMART" id="SM00345">
    <property type="entry name" value="HTH_GNTR"/>
    <property type="match status" value="1"/>
</dbReference>
<evidence type="ECO:0000256" key="3">
    <source>
        <dbReference type="ARBA" id="ARBA00023163"/>
    </source>
</evidence>
<dbReference type="SMART" id="SM00895">
    <property type="entry name" value="FCD"/>
    <property type="match status" value="1"/>
</dbReference>
<dbReference type="Gene3D" id="1.10.10.10">
    <property type="entry name" value="Winged helix-like DNA-binding domain superfamily/Winged helix DNA-binding domain"/>
    <property type="match status" value="1"/>
</dbReference>
<keyword evidence="6" id="KW-1185">Reference proteome</keyword>
<gene>
    <name evidence="5" type="ORF">JCR33_21315</name>
</gene>
<dbReference type="PANTHER" id="PTHR43537">
    <property type="entry name" value="TRANSCRIPTIONAL REGULATOR, GNTR FAMILY"/>
    <property type="match status" value="1"/>
</dbReference>
<dbReference type="AlphaFoldDB" id="A0A934ITC7"/>
<evidence type="ECO:0000313" key="5">
    <source>
        <dbReference type="EMBL" id="MBJ3778253.1"/>
    </source>
</evidence>
<dbReference type="Gene3D" id="1.20.120.530">
    <property type="entry name" value="GntR ligand-binding domain-like"/>
    <property type="match status" value="1"/>
</dbReference>
<keyword evidence="2" id="KW-0238">DNA-binding</keyword>
<dbReference type="SUPFAM" id="SSF46785">
    <property type="entry name" value="Winged helix' DNA-binding domain"/>
    <property type="match status" value="1"/>
</dbReference>
<dbReference type="InterPro" id="IPR036390">
    <property type="entry name" value="WH_DNA-bd_sf"/>
</dbReference>
<organism evidence="5 6">
    <name type="scientific">Acuticoccus mangrovi</name>
    <dbReference type="NCBI Taxonomy" id="2796142"/>
    <lineage>
        <taxon>Bacteria</taxon>
        <taxon>Pseudomonadati</taxon>
        <taxon>Pseudomonadota</taxon>
        <taxon>Alphaproteobacteria</taxon>
        <taxon>Hyphomicrobiales</taxon>
        <taxon>Amorphaceae</taxon>
        <taxon>Acuticoccus</taxon>
    </lineage>
</organism>
<dbReference type="PRINTS" id="PR00035">
    <property type="entry name" value="HTHGNTR"/>
</dbReference>
<dbReference type="InterPro" id="IPR036388">
    <property type="entry name" value="WH-like_DNA-bd_sf"/>
</dbReference>
<dbReference type="PROSITE" id="PS50949">
    <property type="entry name" value="HTH_GNTR"/>
    <property type="match status" value="1"/>
</dbReference>